<keyword evidence="7" id="KW-0186">Copper</keyword>
<evidence type="ECO:0000256" key="9">
    <source>
        <dbReference type="SAM" id="Phobius"/>
    </source>
</evidence>
<keyword evidence="4" id="KW-0479">Metal-binding</keyword>
<dbReference type="InterPro" id="IPR014756">
    <property type="entry name" value="Ig_E-set"/>
</dbReference>
<dbReference type="InterPro" id="IPR008457">
    <property type="entry name" value="Cu-R_CopD_dom"/>
</dbReference>
<dbReference type="SUPFAM" id="SSF81296">
    <property type="entry name" value="E set domains"/>
    <property type="match status" value="1"/>
</dbReference>
<evidence type="ECO:0000256" key="2">
    <source>
        <dbReference type="ARBA" id="ARBA00022475"/>
    </source>
</evidence>
<dbReference type="GO" id="GO:0005886">
    <property type="term" value="C:plasma membrane"/>
    <property type="evidence" value="ECO:0007669"/>
    <property type="project" value="UniProtKB-SubCell"/>
</dbReference>
<keyword evidence="3 9" id="KW-0812">Transmembrane</keyword>
<feature type="domain" description="Copper resistance protein D" evidence="11">
    <location>
        <begin position="333"/>
        <end position="429"/>
    </location>
</feature>
<feature type="transmembrane region" description="Helical" evidence="9">
    <location>
        <begin position="410"/>
        <end position="430"/>
    </location>
</feature>
<evidence type="ECO:0000256" key="5">
    <source>
        <dbReference type="ARBA" id="ARBA00022729"/>
    </source>
</evidence>
<dbReference type="InterPro" id="IPR007348">
    <property type="entry name" value="CopC_dom"/>
</dbReference>
<proteinExistence type="predicted"/>
<dbReference type="Pfam" id="PF05425">
    <property type="entry name" value="CopD"/>
    <property type="match status" value="1"/>
</dbReference>
<dbReference type="Proteomes" id="UP000662857">
    <property type="component" value="Chromosome"/>
</dbReference>
<feature type="transmembrane region" description="Helical" evidence="9">
    <location>
        <begin position="231"/>
        <end position="254"/>
    </location>
</feature>
<gene>
    <name evidence="12" type="ORF">JQS43_19750</name>
</gene>
<evidence type="ECO:0000313" key="13">
    <source>
        <dbReference type="Proteomes" id="UP000662857"/>
    </source>
</evidence>
<protein>
    <submittedName>
        <fullName evidence="12">Copper resistance protein CopC/CopD</fullName>
    </submittedName>
</protein>
<dbReference type="InterPro" id="IPR032694">
    <property type="entry name" value="CopC/D"/>
</dbReference>
<evidence type="ECO:0000256" key="4">
    <source>
        <dbReference type="ARBA" id="ARBA00022723"/>
    </source>
</evidence>
<comment type="subcellular location">
    <subcellularLocation>
        <location evidence="1">Cell membrane</location>
        <topology evidence="1">Multi-pass membrane protein</topology>
    </subcellularLocation>
</comment>
<evidence type="ECO:0000256" key="1">
    <source>
        <dbReference type="ARBA" id="ARBA00004651"/>
    </source>
</evidence>
<dbReference type="PANTHER" id="PTHR34820:SF4">
    <property type="entry name" value="INNER MEMBRANE PROTEIN YEBZ"/>
    <property type="match status" value="1"/>
</dbReference>
<feature type="transmembrane region" description="Helical" evidence="9">
    <location>
        <begin position="266"/>
        <end position="284"/>
    </location>
</feature>
<feature type="transmembrane region" description="Helical" evidence="9">
    <location>
        <begin position="304"/>
        <end position="325"/>
    </location>
</feature>
<feature type="transmembrane region" description="Helical" evidence="9">
    <location>
        <begin position="160"/>
        <end position="180"/>
    </location>
</feature>
<evidence type="ECO:0000259" key="10">
    <source>
        <dbReference type="Pfam" id="PF04234"/>
    </source>
</evidence>
<dbReference type="InterPro" id="IPR014755">
    <property type="entry name" value="Cu-Rt/internalin_Ig-like"/>
</dbReference>
<dbReference type="EMBL" id="CP070499">
    <property type="protein sequence ID" value="QSB13772.1"/>
    <property type="molecule type" value="Genomic_DNA"/>
</dbReference>
<reference evidence="12" key="1">
    <citation type="submission" date="2021-02" db="EMBL/GenBank/DDBJ databases">
        <title>Natrosporangium hydrolyticum gen. nov., sp. nov, a haloalkaliphilic actinobacterium from a soda solonchak soil.</title>
        <authorList>
            <person name="Sorokin D.Y."/>
            <person name="Khijniak T.V."/>
            <person name="Zakharycheva A.P."/>
            <person name="Boueva O.V."/>
            <person name="Ariskina E.V."/>
            <person name="Hahnke R.L."/>
            <person name="Bunk B."/>
            <person name="Sproer C."/>
            <person name="Schumann P."/>
            <person name="Evtushenko L.I."/>
            <person name="Kublanov I.V."/>
        </authorList>
    </citation>
    <scope>NUCLEOTIDE SEQUENCE</scope>
    <source>
        <strain evidence="12">DSM 106523</strain>
    </source>
</reference>
<dbReference type="GO" id="GO:0006825">
    <property type="term" value="P:copper ion transport"/>
    <property type="evidence" value="ECO:0007669"/>
    <property type="project" value="InterPro"/>
</dbReference>
<keyword evidence="2" id="KW-1003">Cell membrane</keyword>
<feature type="transmembrane region" description="Helical" evidence="9">
    <location>
        <begin position="337"/>
        <end position="358"/>
    </location>
</feature>
<evidence type="ECO:0000259" key="11">
    <source>
        <dbReference type="Pfam" id="PF05425"/>
    </source>
</evidence>
<dbReference type="AlphaFoldDB" id="A0A895YC32"/>
<evidence type="ECO:0000256" key="7">
    <source>
        <dbReference type="ARBA" id="ARBA00023008"/>
    </source>
</evidence>
<name>A0A895YC32_9ACTN</name>
<evidence type="ECO:0000256" key="8">
    <source>
        <dbReference type="ARBA" id="ARBA00023136"/>
    </source>
</evidence>
<accession>A0A895YC32</accession>
<dbReference type="GO" id="GO:0042597">
    <property type="term" value="C:periplasmic space"/>
    <property type="evidence" value="ECO:0007669"/>
    <property type="project" value="InterPro"/>
</dbReference>
<evidence type="ECO:0000313" key="12">
    <source>
        <dbReference type="EMBL" id="QSB13772.1"/>
    </source>
</evidence>
<keyword evidence="13" id="KW-1185">Reference proteome</keyword>
<feature type="transmembrane region" description="Helical" evidence="9">
    <location>
        <begin position="192"/>
        <end position="211"/>
    </location>
</feature>
<evidence type="ECO:0000256" key="3">
    <source>
        <dbReference type="ARBA" id="ARBA00022692"/>
    </source>
</evidence>
<dbReference type="RefSeq" id="WP_239675880.1">
    <property type="nucleotide sequence ID" value="NZ_CP070499.1"/>
</dbReference>
<dbReference type="Gene3D" id="2.60.40.1220">
    <property type="match status" value="1"/>
</dbReference>
<dbReference type="GO" id="GO:0046688">
    <property type="term" value="P:response to copper ion"/>
    <property type="evidence" value="ECO:0007669"/>
    <property type="project" value="InterPro"/>
</dbReference>
<evidence type="ECO:0000256" key="6">
    <source>
        <dbReference type="ARBA" id="ARBA00022989"/>
    </source>
</evidence>
<dbReference type="GO" id="GO:0005507">
    <property type="term" value="F:copper ion binding"/>
    <property type="evidence" value="ECO:0007669"/>
    <property type="project" value="InterPro"/>
</dbReference>
<keyword evidence="6 9" id="KW-1133">Transmembrane helix</keyword>
<organism evidence="12 13">
    <name type="scientific">Natronosporangium hydrolyticum</name>
    <dbReference type="NCBI Taxonomy" id="2811111"/>
    <lineage>
        <taxon>Bacteria</taxon>
        <taxon>Bacillati</taxon>
        <taxon>Actinomycetota</taxon>
        <taxon>Actinomycetes</taxon>
        <taxon>Micromonosporales</taxon>
        <taxon>Micromonosporaceae</taxon>
        <taxon>Natronosporangium</taxon>
    </lineage>
</organism>
<sequence length="553" mass="57962">MARVTPTRIHRLASVLGGLVLGAFVAVGLLAAPASAHANLLGTDPANGSVVSQPPEQIVLTFSEPVRLIPDRITVVAPDGEPVPLGEPRVEGTDVVVPVERVTTMGTYLVSYRVISQDSHPVGGSITYSVGAPSEPPELPDQSEELTEPAVAAAMSINKFVGYAGLVLVVGPAVMLAVLWPRRLSRRGATRLVWAGLGLIGVSTVVAMWVQAPYSTGQGLFEASMADLREVFASTYGTALVVRLGVLVSAALLLRPLLAGHATRSDLLLLGGLGVAGMSTWSFTGHSIASPIPAVSVVVNTVHVAAAAFWIGGLVVLAGFLLRLASERELGVILPEWSRWAALSVSGLLLAGLIMAVVEIGPPEALWTTRYGLLLLGKIILVAVVIAVAGYSRKLVRQRLGASRPGAMRLAVIAEAVVLAGVLAVSAVLVQTTPGRTEAAAPPVSDRTDFVTSLESPLYQLEVTVDPASQGSNTVHLYAYDLDGEPQRVEEWTATATLPEGEIEAMEIPLLALTDNHALGDIVLPAEGDWEFRFTLRLSDIDQAAVVATVPID</sequence>
<dbReference type="KEGG" id="nhy:JQS43_19750"/>
<feature type="domain" description="CopC" evidence="10">
    <location>
        <begin position="37"/>
        <end position="130"/>
    </location>
</feature>
<keyword evidence="5" id="KW-0732">Signal</keyword>
<feature type="transmembrane region" description="Helical" evidence="9">
    <location>
        <begin position="370"/>
        <end position="389"/>
    </location>
</feature>
<dbReference type="Pfam" id="PF04234">
    <property type="entry name" value="CopC"/>
    <property type="match status" value="1"/>
</dbReference>
<keyword evidence="8 9" id="KW-0472">Membrane</keyword>
<dbReference type="PANTHER" id="PTHR34820">
    <property type="entry name" value="INNER MEMBRANE PROTEIN YEBZ"/>
    <property type="match status" value="1"/>
</dbReference>